<dbReference type="PANTHER" id="PTHR39339:SF1">
    <property type="entry name" value="CHAD DOMAIN-CONTAINING PROTEIN"/>
    <property type="match status" value="1"/>
</dbReference>
<gene>
    <name evidence="2" type="ORF">Thpro_022570</name>
</gene>
<evidence type="ECO:0000313" key="3">
    <source>
        <dbReference type="Proteomes" id="UP000029273"/>
    </source>
</evidence>
<dbReference type="PROSITE" id="PS51708">
    <property type="entry name" value="CHAD"/>
    <property type="match status" value="1"/>
</dbReference>
<proteinExistence type="predicted"/>
<dbReference type="RefSeq" id="WP_145930860.1">
    <property type="nucleotide sequence ID" value="NZ_JQSG02000006.1"/>
</dbReference>
<accession>A0A1A6C193</accession>
<name>A0A1A6C193_9GAMM</name>
<dbReference type="EMBL" id="JQSG02000006">
    <property type="protein sequence ID" value="OBS08320.1"/>
    <property type="molecule type" value="Genomic_DNA"/>
</dbReference>
<keyword evidence="3" id="KW-1185">Reference proteome</keyword>
<feature type="domain" description="CHAD" evidence="1">
    <location>
        <begin position="5"/>
        <end position="282"/>
    </location>
</feature>
<dbReference type="AlphaFoldDB" id="A0A1A6C193"/>
<dbReference type="Proteomes" id="UP000029273">
    <property type="component" value="Unassembled WGS sequence"/>
</dbReference>
<dbReference type="InterPro" id="IPR038186">
    <property type="entry name" value="CHAD_dom_sf"/>
</dbReference>
<organism evidence="2 3">
    <name type="scientific">Acidihalobacter prosperus</name>
    <dbReference type="NCBI Taxonomy" id="160660"/>
    <lineage>
        <taxon>Bacteria</taxon>
        <taxon>Pseudomonadati</taxon>
        <taxon>Pseudomonadota</taxon>
        <taxon>Gammaproteobacteria</taxon>
        <taxon>Chromatiales</taxon>
        <taxon>Ectothiorhodospiraceae</taxon>
        <taxon>Acidihalobacter</taxon>
    </lineage>
</organism>
<dbReference type="SMART" id="SM00880">
    <property type="entry name" value="CHAD"/>
    <property type="match status" value="1"/>
</dbReference>
<evidence type="ECO:0000313" key="2">
    <source>
        <dbReference type="EMBL" id="OBS08320.1"/>
    </source>
</evidence>
<dbReference type="InterPro" id="IPR007899">
    <property type="entry name" value="CHAD_dom"/>
</dbReference>
<comment type="caution">
    <text evidence="2">The sequence shown here is derived from an EMBL/GenBank/DDBJ whole genome shotgun (WGS) entry which is preliminary data.</text>
</comment>
<evidence type="ECO:0000259" key="1">
    <source>
        <dbReference type="PROSITE" id="PS51708"/>
    </source>
</evidence>
<dbReference type="OrthoDB" id="9810154at2"/>
<dbReference type="PANTHER" id="PTHR39339">
    <property type="entry name" value="SLR1444 PROTEIN"/>
    <property type="match status" value="1"/>
</dbReference>
<protein>
    <submittedName>
        <fullName evidence="2">CHAD domain-containing protein</fullName>
    </submittedName>
</protein>
<dbReference type="Gene3D" id="1.40.20.10">
    <property type="entry name" value="CHAD domain"/>
    <property type="match status" value="1"/>
</dbReference>
<dbReference type="Pfam" id="PF05235">
    <property type="entry name" value="CHAD"/>
    <property type="match status" value="1"/>
</dbReference>
<sequence length="341" mass="38160">MVDGKKSVAADTSRLLEHQLKVADRAMARLARSQDGDDSLHDFRVAIRRIRSRLALHRDGAKGVRSLLRDLRKLSRTSDIARNAEVWLALLDTLGVGSTRQESEGVTQMRAQLARTADEEWACARAAAQCRYPDLRARMRVLASRLAEDDQAEYEGEVPRYRAQARHLWRDLDEALSIAWPEMESESAHRARLLAKRLRYLLESDESIYGQGACGDVIDALKALQTHFGEWRDAQLFGEWLTDAAASACGAQARDMMRAALREDVQGFAILRTHEALPGLVYLATQLSAHLAMLRGRLQDWYTGGEARALRQRLEALLTERDRPAAMDVGHSSGMSGGESR</sequence>
<reference evidence="2 3" key="1">
    <citation type="journal article" date="2014" name="Genome Announc.">
        <title>Draft Genome Sequence of the Iron-Oxidizing, Acidophilic, and Halotolerant 'Thiobacillus prosperus' Type Strain DSM 5130.</title>
        <authorList>
            <person name="Ossandon F.J."/>
            <person name="Cardenas J.P."/>
            <person name="Corbett M."/>
            <person name="Quatrini R."/>
            <person name="Holmes D.S."/>
            <person name="Watkin E."/>
        </authorList>
    </citation>
    <scope>NUCLEOTIDE SEQUENCE [LARGE SCALE GENOMIC DNA]</scope>
    <source>
        <strain evidence="2 3">DSM 5130</strain>
    </source>
</reference>